<proteinExistence type="predicted"/>
<gene>
    <name evidence="1" type="ORF">L873DRAFT_1812165</name>
</gene>
<accession>A0A3N4JC58</accession>
<sequence length="263" mass="28362">MAKVKKPTPAVPRDRVGPNDTVRYARIPKHISAISMTPEQYYGLKVHIKTIVAPGTPAFELNRLGGPNTKRTYHEWLSAALVEMGPKFFPGGAGGLVWPLDYDKIYNAVHQVVRVMSITIRLAHQREQVQGGSVVPGAAPGASPLATAIVSSVAGPVAGPVASPITAPVATRVATPVATPVGADVGVGVGEDVSQLNKDERYAEWEKEEQMMINMIEKMEDENPAEDLMEGMDAEPLELEGVLELMEPEMLGDFPDLVDENFD</sequence>
<evidence type="ECO:0000313" key="2">
    <source>
        <dbReference type="Proteomes" id="UP000276215"/>
    </source>
</evidence>
<reference evidence="1 2" key="1">
    <citation type="journal article" date="2018" name="Nat. Ecol. Evol.">
        <title>Pezizomycetes genomes reveal the molecular basis of ectomycorrhizal truffle lifestyle.</title>
        <authorList>
            <person name="Murat C."/>
            <person name="Payen T."/>
            <person name="Noel B."/>
            <person name="Kuo A."/>
            <person name="Morin E."/>
            <person name="Chen J."/>
            <person name="Kohler A."/>
            <person name="Krizsan K."/>
            <person name="Balestrini R."/>
            <person name="Da Silva C."/>
            <person name="Montanini B."/>
            <person name="Hainaut M."/>
            <person name="Levati E."/>
            <person name="Barry K.W."/>
            <person name="Belfiori B."/>
            <person name="Cichocki N."/>
            <person name="Clum A."/>
            <person name="Dockter R.B."/>
            <person name="Fauchery L."/>
            <person name="Guy J."/>
            <person name="Iotti M."/>
            <person name="Le Tacon F."/>
            <person name="Lindquist E.A."/>
            <person name="Lipzen A."/>
            <person name="Malagnac F."/>
            <person name="Mello A."/>
            <person name="Molinier V."/>
            <person name="Miyauchi S."/>
            <person name="Poulain J."/>
            <person name="Riccioni C."/>
            <person name="Rubini A."/>
            <person name="Sitrit Y."/>
            <person name="Splivallo R."/>
            <person name="Traeger S."/>
            <person name="Wang M."/>
            <person name="Zifcakova L."/>
            <person name="Wipf D."/>
            <person name="Zambonelli A."/>
            <person name="Paolocci F."/>
            <person name="Nowrousian M."/>
            <person name="Ottonello S."/>
            <person name="Baldrian P."/>
            <person name="Spatafora J.W."/>
            <person name="Henrissat B."/>
            <person name="Nagy L.G."/>
            <person name="Aury J.M."/>
            <person name="Wincker P."/>
            <person name="Grigoriev I.V."/>
            <person name="Bonfante P."/>
            <person name="Martin F.M."/>
        </authorList>
    </citation>
    <scope>NUCLEOTIDE SEQUENCE [LARGE SCALE GENOMIC DNA]</scope>
    <source>
        <strain evidence="1 2">120613-1</strain>
    </source>
</reference>
<keyword evidence="2" id="KW-1185">Reference proteome</keyword>
<organism evidence="1 2">
    <name type="scientific">Choiromyces venosus 120613-1</name>
    <dbReference type="NCBI Taxonomy" id="1336337"/>
    <lineage>
        <taxon>Eukaryota</taxon>
        <taxon>Fungi</taxon>
        <taxon>Dikarya</taxon>
        <taxon>Ascomycota</taxon>
        <taxon>Pezizomycotina</taxon>
        <taxon>Pezizomycetes</taxon>
        <taxon>Pezizales</taxon>
        <taxon>Tuberaceae</taxon>
        <taxon>Choiromyces</taxon>
    </lineage>
</organism>
<dbReference type="AlphaFoldDB" id="A0A3N4JC58"/>
<dbReference type="EMBL" id="ML120420">
    <property type="protein sequence ID" value="RPA95856.1"/>
    <property type="molecule type" value="Genomic_DNA"/>
</dbReference>
<evidence type="ECO:0000313" key="1">
    <source>
        <dbReference type="EMBL" id="RPA95856.1"/>
    </source>
</evidence>
<dbReference type="Proteomes" id="UP000276215">
    <property type="component" value="Unassembled WGS sequence"/>
</dbReference>
<protein>
    <submittedName>
        <fullName evidence="1">Uncharacterized protein</fullName>
    </submittedName>
</protein>
<name>A0A3N4JC58_9PEZI</name>